<dbReference type="InterPro" id="IPR007890">
    <property type="entry name" value="CHASE2"/>
</dbReference>
<dbReference type="SMR" id="A0AAN5PLJ1"/>
<dbReference type="PROSITE" id="PS50125">
    <property type="entry name" value="GUANYLATE_CYCLASE_2"/>
    <property type="match status" value="1"/>
</dbReference>
<dbReference type="PANTHER" id="PTHR43081:SF1">
    <property type="entry name" value="ADENYLATE CYCLASE, TERMINAL-DIFFERENTIATION SPECIFIC"/>
    <property type="match status" value="1"/>
</dbReference>
<keyword evidence="1" id="KW-0812">Transmembrane</keyword>
<evidence type="ECO:0000313" key="4">
    <source>
        <dbReference type="Proteomes" id="UP000866496"/>
    </source>
</evidence>
<comment type="caution">
    <text evidence="3">The sequence shown here is derived from an EMBL/GenBank/DDBJ whole genome shotgun (WGS) entry which is preliminary data.</text>
</comment>
<dbReference type="CDD" id="cd07302">
    <property type="entry name" value="CHD"/>
    <property type="match status" value="1"/>
</dbReference>
<dbReference type="Pfam" id="PF05226">
    <property type="entry name" value="CHASE2"/>
    <property type="match status" value="1"/>
</dbReference>
<evidence type="ECO:0000313" key="3">
    <source>
        <dbReference type="EMBL" id="HAU1881191.1"/>
    </source>
</evidence>
<reference evidence="3" key="2">
    <citation type="submission" date="2019-10" db="EMBL/GenBank/DDBJ databases">
        <authorList>
            <consortium name="NCBI Pathogen Detection Project"/>
        </authorList>
    </citation>
    <scope>NUCLEOTIDE SEQUENCE</scope>
    <source>
        <strain evidence="3">AZ00058701</strain>
    </source>
</reference>
<dbReference type="SUPFAM" id="SSF55073">
    <property type="entry name" value="Nucleotide cyclase"/>
    <property type="match status" value="1"/>
</dbReference>
<dbReference type="SMART" id="SM00044">
    <property type="entry name" value="CYCc"/>
    <property type="match status" value="1"/>
</dbReference>
<evidence type="ECO:0000259" key="2">
    <source>
        <dbReference type="PROSITE" id="PS50125"/>
    </source>
</evidence>
<name>A0AAN5PLJ1_LEGPN</name>
<reference evidence="3" key="1">
    <citation type="journal article" date="2018" name="Genome Biol.">
        <title>SKESA: strategic k-mer extension for scrupulous assemblies.</title>
        <authorList>
            <person name="Souvorov A."/>
            <person name="Agarwala R."/>
            <person name="Lipman D.J."/>
        </authorList>
    </citation>
    <scope>NUCLEOTIDE SEQUENCE</scope>
    <source>
        <strain evidence="3">AZ00058701</strain>
    </source>
</reference>
<dbReference type="Pfam" id="PF00211">
    <property type="entry name" value="Guanylate_cyc"/>
    <property type="match status" value="1"/>
</dbReference>
<dbReference type="EMBL" id="DACWHX010000018">
    <property type="protein sequence ID" value="HAU1881191.1"/>
    <property type="molecule type" value="Genomic_DNA"/>
</dbReference>
<proteinExistence type="predicted"/>
<dbReference type="GO" id="GO:0006171">
    <property type="term" value="P:cAMP biosynthetic process"/>
    <property type="evidence" value="ECO:0007669"/>
    <property type="project" value="TreeGrafter"/>
</dbReference>
<feature type="domain" description="Guanylate cyclase" evidence="2">
    <location>
        <begin position="513"/>
        <end position="645"/>
    </location>
</feature>
<keyword evidence="1" id="KW-0472">Membrane</keyword>
<dbReference type="SMART" id="SM01080">
    <property type="entry name" value="CHASE2"/>
    <property type="match status" value="1"/>
</dbReference>
<sequence length="768" mass="86822">MINKEDALSSWFKSSKRIIFVNKLTLYFPQFLNHIKWTEFFLGLTVTLLVLLTLFFNIPPLNSLISQFEGRIYDQIINFNWHSKPENLKVIIIDIDEKSLEQEGRWPWPRSKIAELLNKLQENGVVTVGFDIVMSEAETNYALGLIEKLSQFSGKMTTDQKQLIATLNSVANQVDNDQTLVNALGKNNAILGFFFHNSEGIRKGSLPTPLRDTDSNPLLANKLSVYQFTNFNGNLAAFTAAATSGGFVTNLPDKDGVVRHALLLANYKNNLYPSLSLAIAMNYLLTDKVALKKYNNQLIGIELDGLQIPTNRKGQILIPFWGGPGTLNYYSATDILNNQFNPEELAGSIALVGSSITLLSDLHHTPVAQLFPGVEIVGNIVKGLVEQKIPREFDWESLQGKLCLVIFGLLFALVFSSVGIFGKLLIFFITTIVILTNTVILFVFYNNYIPPAFLLTITTLQTFVNFSYSYVIEKRQKRRISELFGQYVPKEYVKELIEHPEHHTMEGLNREMTVLFTDIRNFTTISETLGAGGVKLLLNSFFTPMTKIIFEHRGTIDKYVGDMIVAFWGAPIEDKEHASHAVLCSLSCFEHLPQINTHLLEHGLPQVNIGVGIATGPMNVGDMGSEFRRAYTVLGDTVNLASRLESLTKFYQVNILVSDKTRSYLDSILWRTVDKVAVKGRKSPLTIYQPLGIVEQASARLLQEQEKYETALAHYYNQDWLAAEIIFNELKNVNPKIYLYQMYLERIAAFKKKRPLPDWDGVYVHRSK</sequence>
<dbReference type="InterPro" id="IPR001054">
    <property type="entry name" value="A/G_cyclase"/>
</dbReference>
<feature type="transmembrane region" description="Helical" evidence="1">
    <location>
        <begin position="451"/>
        <end position="471"/>
    </location>
</feature>
<organism evidence="3 4">
    <name type="scientific">Legionella pneumophila</name>
    <dbReference type="NCBI Taxonomy" id="446"/>
    <lineage>
        <taxon>Bacteria</taxon>
        <taxon>Pseudomonadati</taxon>
        <taxon>Pseudomonadota</taxon>
        <taxon>Gammaproteobacteria</taxon>
        <taxon>Legionellales</taxon>
        <taxon>Legionellaceae</taxon>
        <taxon>Legionella</taxon>
    </lineage>
</organism>
<feature type="transmembrane region" description="Helical" evidence="1">
    <location>
        <begin position="425"/>
        <end position="445"/>
    </location>
</feature>
<dbReference type="GO" id="GO:0004016">
    <property type="term" value="F:adenylate cyclase activity"/>
    <property type="evidence" value="ECO:0007669"/>
    <property type="project" value="UniProtKB-ARBA"/>
</dbReference>
<dbReference type="Proteomes" id="UP000866496">
    <property type="component" value="Unassembled WGS sequence"/>
</dbReference>
<evidence type="ECO:0000256" key="1">
    <source>
        <dbReference type="SAM" id="Phobius"/>
    </source>
</evidence>
<dbReference type="GO" id="GO:0035556">
    <property type="term" value="P:intracellular signal transduction"/>
    <property type="evidence" value="ECO:0007669"/>
    <property type="project" value="InterPro"/>
</dbReference>
<dbReference type="InterPro" id="IPR050697">
    <property type="entry name" value="Adenylyl/Guanylyl_Cyclase_3/4"/>
</dbReference>
<accession>A0AAN5PLJ1</accession>
<dbReference type="InterPro" id="IPR029787">
    <property type="entry name" value="Nucleotide_cyclase"/>
</dbReference>
<feature type="transmembrane region" description="Helical" evidence="1">
    <location>
        <begin position="40"/>
        <end position="58"/>
    </location>
</feature>
<dbReference type="Gene3D" id="3.30.70.1230">
    <property type="entry name" value="Nucleotide cyclase"/>
    <property type="match status" value="1"/>
</dbReference>
<dbReference type="AlphaFoldDB" id="A0AAN5PLJ1"/>
<keyword evidence="1" id="KW-1133">Transmembrane helix</keyword>
<dbReference type="PANTHER" id="PTHR43081">
    <property type="entry name" value="ADENYLATE CYCLASE, TERMINAL-DIFFERENTIATION SPECIFIC-RELATED"/>
    <property type="match status" value="1"/>
</dbReference>
<protein>
    <submittedName>
        <fullName evidence="3">Adenylate/guanylate cyclase domain-containing protein</fullName>
    </submittedName>
</protein>
<gene>
    <name evidence="3" type="ORF">JBJ86_13180</name>
</gene>
<feature type="transmembrane region" description="Helical" evidence="1">
    <location>
        <begin position="398"/>
        <end position="418"/>
    </location>
</feature>